<dbReference type="EMBL" id="CP012836">
    <property type="protein sequence ID" value="AMQ57744.1"/>
    <property type="molecule type" value="Genomic_DNA"/>
</dbReference>
<dbReference type="AlphaFoldDB" id="A0A142ERI9"/>
<sequence>MQRFLFSLIFFISIQSFGQVTYSQLIGKWQLVHFDGIAKIVNSPEFQNATESQRASMNIRIKARLESTVYEFLEGENLKYIDFDQQTILQKEAKVELSEGVMLLIHDEKGDRLARIVSLTEDKLVLQPMTKNSAMGNLTFERIVE</sequence>
<reference evidence="2" key="1">
    <citation type="submission" date="2015-09" db="EMBL/GenBank/DDBJ databases">
        <title>Complete sequence of Algoriphagus sp. M8-2.</title>
        <authorList>
            <person name="Shintani M."/>
        </authorList>
    </citation>
    <scope>NUCLEOTIDE SEQUENCE [LARGE SCALE GENOMIC DNA]</scope>
    <source>
        <strain evidence="2">M8-2</strain>
    </source>
</reference>
<accession>A0A142ERI9</accession>
<organism evidence="1 2">
    <name type="scientific">Algoriphagus sanaruensis</name>
    <dbReference type="NCBI Taxonomy" id="1727163"/>
    <lineage>
        <taxon>Bacteria</taxon>
        <taxon>Pseudomonadati</taxon>
        <taxon>Bacteroidota</taxon>
        <taxon>Cytophagia</taxon>
        <taxon>Cytophagales</taxon>
        <taxon>Cyclobacteriaceae</taxon>
        <taxon>Algoriphagus</taxon>
    </lineage>
</organism>
<dbReference type="PATRIC" id="fig|1727163.4.peg.3132"/>
<dbReference type="RefSeq" id="WP_067549434.1">
    <property type="nucleotide sequence ID" value="NZ_CP012836.1"/>
</dbReference>
<dbReference type="OrthoDB" id="839239at2"/>
<dbReference type="STRING" id="1727163.AO498_14920"/>
<proteinExistence type="predicted"/>
<protein>
    <recommendedName>
        <fullName evidence="3">Lipocalin-like domain-containing protein</fullName>
    </recommendedName>
</protein>
<reference evidence="1 2" key="2">
    <citation type="journal article" date="2016" name="Genome Announc.">
        <title>Complete Genome Sequence of Algoriphagus sp. Strain M8-2, Isolated from a Brackish Lake.</title>
        <authorList>
            <person name="Muraguchi Y."/>
            <person name="Kushimoto K."/>
            <person name="Ohtsubo Y."/>
            <person name="Suzuki T."/>
            <person name="Dohra H."/>
            <person name="Kimbara K."/>
            <person name="Shintani M."/>
        </authorList>
    </citation>
    <scope>NUCLEOTIDE SEQUENCE [LARGE SCALE GENOMIC DNA]</scope>
    <source>
        <strain evidence="1 2">M8-2</strain>
    </source>
</reference>
<name>A0A142ERI9_9BACT</name>
<evidence type="ECO:0000313" key="2">
    <source>
        <dbReference type="Proteomes" id="UP000073816"/>
    </source>
</evidence>
<dbReference type="KEGG" id="alm:AO498_14920"/>
<evidence type="ECO:0008006" key="3">
    <source>
        <dbReference type="Google" id="ProtNLM"/>
    </source>
</evidence>
<gene>
    <name evidence="1" type="ORF">AO498_14920</name>
</gene>
<keyword evidence="2" id="KW-1185">Reference proteome</keyword>
<dbReference type="Proteomes" id="UP000073816">
    <property type="component" value="Chromosome"/>
</dbReference>
<evidence type="ECO:0000313" key="1">
    <source>
        <dbReference type="EMBL" id="AMQ57744.1"/>
    </source>
</evidence>